<name>A0A0S1MJK3_PHAPC</name>
<sequence>MQVILIPISLLIPTSSSLLELTKKTNDDADESCARFDACLMYESKRYDIMVRIPSPLARINRPS</sequence>
<dbReference type="AlphaFoldDB" id="A0A0S1MJK3"/>
<accession>A0A0S1MJK3</accession>
<evidence type="ECO:0000256" key="1">
    <source>
        <dbReference type="SAM" id="SignalP"/>
    </source>
</evidence>
<feature type="chain" id="PRO_5006589033" evidence="1">
    <location>
        <begin position="17"/>
        <end position="64"/>
    </location>
</feature>
<proteinExistence type="evidence at transcript level"/>
<keyword evidence="1" id="KW-0732">Signal</keyword>
<evidence type="ECO:0000313" key="2">
    <source>
        <dbReference type="EMBL" id="ALL41060.1"/>
    </source>
</evidence>
<protein>
    <submittedName>
        <fullName evidence="2">Rad16</fullName>
    </submittedName>
</protein>
<dbReference type="EMBL" id="KT246970">
    <property type="protein sequence ID" value="ALL41060.1"/>
    <property type="molecule type" value="mRNA"/>
</dbReference>
<feature type="signal peptide" evidence="1">
    <location>
        <begin position="1"/>
        <end position="16"/>
    </location>
</feature>
<reference evidence="2" key="1">
    <citation type="submission" date="2015-07" db="EMBL/GenBank/DDBJ databases">
        <title>Elucidating the P. pachyrhizi secretome and potential effectors.</title>
        <authorList>
            <person name="de Carvalho M.C.C.G."/>
            <person name="Nascimento L.C."/>
            <person name="Darben L.M."/>
            <person name="Polizel-Podanosqui A.M."/>
            <person name="Lopes-Caitar V.S."/>
            <person name="Rocha C.S."/>
            <person name="Qi M."/>
            <person name="Carazolle M."/>
            <person name="Kuwahara M.K."/>
            <person name="Pereira G.A.G."/>
            <person name="Abdelnoor R.V."/>
            <person name="Whitham S.A."/>
            <person name="Marcelino-Guimaraes F.C."/>
        </authorList>
    </citation>
    <scope>NUCLEOTIDE SEQUENCE</scope>
</reference>
<organism evidence="2">
    <name type="scientific">Phakopsora pachyrhizi</name>
    <name type="common">Asian soybean rust disease fungus</name>
    <dbReference type="NCBI Taxonomy" id="170000"/>
    <lineage>
        <taxon>Eukaryota</taxon>
        <taxon>Fungi</taxon>
        <taxon>Dikarya</taxon>
        <taxon>Basidiomycota</taxon>
        <taxon>Pucciniomycotina</taxon>
        <taxon>Pucciniomycetes</taxon>
        <taxon>Pucciniales</taxon>
        <taxon>Phakopsoraceae</taxon>
        <taxon>Phakopsora</taxon>
    </lineage>
</organism>